<dbReference type="InterPro" id="IPR043129">
    <property type="entry name" value="ATPase_NBD"/>
</dbReference>
<keyword evidence="4" id="KW-1185">Reference proteome</keyword>
<dbReference type="Proteomes" id="UP001227230">
    <property type="component" value="Chromosome 13"/>
</dbReference>
<evidence type="ECO:0000313" key="3">
    <source>
        <dbReference type="EMBL" id="WKA02357.1"/>
    </source>
</evidence>
<evidence type="ECO:0000256" key="1">
    <source>
        <dbReference type="ARBA" id="ARBA00022741"/>
    </source>
</evidence>
<organism evidence="3 4">
    <name type="scientific">Vitis vinifera</name>
    <name type="common">Grape</name>
    <dbReference type="NCBI Taxonomy" id="29760"/>
    <lineage>
        <taxon>Eukaryota</taxon>
        <taxon>Viridiplantae</taxon>
        <taxon>Streptophyta</taxon>
        <taxon>Embryophyta</taxon>
        <taxon>Tracheophyta</taxon>
        <taxon>Spermatophyta</taxon>
        <taxon>Magnoliopsida</taxon>
        <taxon>eudicotyledons</taxon>
        <taxon>Gunneridae</taxon>
        <taxon>Pentapetalae</taxon>
        <taxon>rosids</taxon>
        <taxon>Vitales</taxon>
        <taxon>Vitaceae</taxon>
        <taxon>Viteae</taxon>
        <taxon>Vitis</taxon>
    </lineage>
</organism>
<proteinExistence type="predicted"/>
<dbReference type="InterPro" id="IPR013126">
    <property type="entry name" value="Hsp_70_fam"/>
</dbReference>
<protein>
    <submittedName>
        <fullName evidence="3">Uncharacterized protein</fullName>
    </submittedName>
</protein>
<dbReference type="Gene3D" id="3.30.420.40">
    <property type="match status" value="1"/>
</dbReference>
<dbReference type="EMBL" id="CP126660">
    <property type="protein sequence ID" value="WKA02357.1"/>
    <property type="molecule type" value="Genomic_DNA"/>
</dbReference>
<reference evidence="3 4" key="1">
    <citation type="journal article" date="2023" name="Hortic Res">
        <title>The complete reference genome for grapevine (Vitis vinifera L.) genetics and breeding.</title>
        <authorList>
            <person name="Shi X."/>
            <person name="Cao S."/>
            <person name="Wang X."/>
            <person name="Huang S."/>
            <person name="Wang Y."/>
            <person name="Liu Z."/>
            <person name="Liu W."/>
            <person name="Leng X."/>
            <person name="Peng Y."/>
            <person name="Wang N."/>
            <person name="Wang Y."/>
            <person name="Ma Z."/>
            <person name="Xu X."/>
            <person name="Zhang F."/>
            <person name="Xue H."/>
            <person name="Zhong H."/>
            <person name="Wang Y."/>
            <person name="Zhang K."/>
            <person name="Velt A."/>
            <person name="Avia K."/>
            <person name="Holtgrawe D."/>
            <person name="Grimplet J."/>
            <person name="Matus J.T."/>
            <person name="Ware D."/>
            <person name="Wu X."/>
            <person name="Wang H."/>
            <person name="Liu C."/>
            <person name="Fang Y."/>
            <person name="Rustenholz C."/>
            <person name="Cheng Z."/>
            <person name="Xiao H."/>
            <person name="Zhou Y."/>
        </authorList>
    </citation>
    <scope>NUCLEOTIDE SEQUENCE [LARGE SCALE GENOMIC DNA]</scope>
    <source>
        <strain evidence="4">cv. Pinot noir / PN40024</strain>
        <tissue evidence="3">Leaf</tissue>
    </source>
</reference>
<dbReference type="SUPFAM" id="SSF53067">
    <property type="entry name" value="Actin-like ATPase domain"/>
    <property type="match status" value="1"/>
</dbReference>
<gene>
    <name evidence="3" type="ORF">VitviT2T_020556</name>
</gene>
<keyword evidence="2" id="KW-0067">ATP-binding</keyword>
<sequence length="65" mass="7502">MITTYRLTPPVRTPVETALRDAKLSFKDLDEVILVGGSTCIIQIKEMEKVNRRKYHTNSYVFNSL</sequence>
<evidence type="ECO:0000313" key="4">
    <source>
        <dbReference type="Proteomes" id="UP001227230"/>
    </source>
</evidence>
<keyword evidence="1" id="KW-0547">Nucleotide-binding</keyword>
<name>A0ABY9D6F4_VITVI</name>
<dbReference type="Pfam" id="PF00012">
    <property type="entry name" value="HSP70"/>
    <property type="match status" value="1"/>
</dbReference>
<accession>A0ABY9D6F4</accession>
<evidence type="ECO:0000256" key="2">
    <source>
        <dbReference type="ARBA" id="ARBA00022840"/>
    </source>
</evidence>